<evidence type="ECO:0000259" key="8">
    <source>
        <dbReference type="PROSITE" id="PS50217"/>
    </source>
</evidence>
<dbReference type="GO" id="GO:0010218">
    <property type="term" value="P:response to far red light"/>
    <property type="evidence" value="ECO:0007669"/>
    <property type="project" value="TreeGrafter"/>
</dbReference>
<dbReference type="GO" id="GO:0045944">
    <property type="term" value="P:positive regulation of transcription by RNA polymerase II"/>
    <property type="evidence" value="ECO:0007669"/>
    <property type="project" value="InterPro"/>
</dbReference>
<dbReference type="CDD" id="cd14704">
    <property type="entry name" value="bZIP_HY5-like"/>
    <property type="match status" value="1"/>
</dbReference>
<dbReference type="Proteomes" id="UP001202328">
    <property type="component" value="Unassembled WGS sequence"/>
</dbReference>
<dbReference type="EMBL" id="JAJJMB010016199">
    <property type="protein sequence ID" value="KAI3848755.1"/>
    <property type="molecule type" value="Genomic_DNA"/>
</dbReference>
<evidence type="ECO:0000256" key="6">
    <source>
        <dbReference type="ARBA" id="ARBA00023242"/>
    </source>
</evidence>
<organism evidence="9 10">
    <name type="scientific">Papaver atlanticum</name>
    <dbReference type="NCBI Taxonomy" id="357466"/>
    <lineage>
        <taxon>Eukaryota</taxon>
        <taxon>Viridiplantae</taxon>
        <taxon>Streptophyta</taxon>
        <taxon>Embryophyta</taxon>
        <taxon>Tracheophyta</taxon>
        <taxon>Spermatophyta</taxon>
        <taxon>Magnoliopsida</taxon>
        <taxon>Ranunculales</taxon>
        <taxon>Papaveraceae</taxon>
        <taxon>Papaveroideae</taxon>
        <taxon>Papaver</taxon>
    </lineage>
</organism>
<dbReference type="InterPro" id="IPR044280">
    <property type="entry name" value="Hac1/HY5"/>
</dbReference>
<dbReference type="GO" id="GO:0000981">
    <property type="term" value="F:DNA-binding transcription factor activity, RNA polymerase II-specific"/>
    <property type="evidence" value="ECO:0007669"/>
    <property type="project" value="InterPro"/>
</dbReference>
<dbReference type="PANTHER" id="PTHR46714:SF6">
    <property type="entry name" value="TRANSCRIPTIONAL ACTIVATOR HAC1"/>
    <property type="match status" value="1"/>
</dbReference>
<dbReference type="PANTHER" id="PTHR46714">
    <property type="entry name" value="TRANSCRIPTIONAL ACTIVATOR HAC1"/>
    <property type="match status" value="1"/>
</dbReference>
<dbReference type="GO" id="GO:0010017">
    <property type="term" value="P:red or far-red light signaling pathway"/>
    <property type="evidence" value="ECO:0007669"/>
    <property type="project" value="TreeGrafter"/>
</dbReference>
<evidence type="ECO:0000256" key="7">
    <source>
        <dbReference type="SAM" id="MobiDB-lite"/>
    </source>
</evidence>
<dbReference type="AlphaFoldDB" id="A0AAD4S001"/>
<comment type="similarity">
    <text evidence="2">Belongs to the bZIP family.</text>
</comment>
<reference evidence="9" key="1">
    <citation type="submission" date="2022-04" db="EMBL/GenBank/DDBJ databases">
        <title>A functionally conserved STORR gene fusion in Papaver species that diverged 16.8 million years ago.</title>
        <authorList>
            <person name="Catania T."/>
        </authorList>
    </citation>
    <scope>NUCLEOTIDE SEQUENCE</scope>
    <source>
        <strain evidence="9">S-188037</strain>
    </source>
</reference>
<comment type="caution">
    <text evidence="9">The sequence shown here is derived from an EMBL/GenBank/DDBJ whole genome shotgun (WGS) entry which is preliminary data.</text>
</comment>
<dbReference type="Gene3D" id="1.20.5.490">
    <property type="entry name" value="Single helix bin"/>
    <property type="match status" value="1"/>
</dbReference>
<evidence type="ECO:0000256" key="3">
    <source>
        <dbReference type="ARBA" id="ARBA00023015"/>
    </source>
</evidence>
<dbReference type="GO" id="GO:0005634">
    <property type="term" value="C:nucleus"/>
    <property type="evidence" value="ECO:0007669"/>
    <property type="project" value="UniProtKB-SubCell"/>
</dbReference>
<proteinExistence type="inferred from homology"/>
<accession>A0AAD4S001</accession>
<evidence type="ECO:0000256" key="2">
    <source>
        <dbReference type="ARBA" id="ARBA00007163"/>
    </source>
</evidence>
<dbReference type="PROSITE" id="PS50217">
    <property type="entry name" value="BZIP"/>
    <property type="match status" value="1"/>
</dbReference>
<keyword evidence="5" id="KW-0804">Transcription</keyword>
<feature type="domain" description="BZIP" evidence="8">
    <location>
        <begin position="117"/>
        <end position="179"/>
    </location>
</feature>
<comment type="subcellular location">
    <subcellularLocation>
        <location evidence="1">Nucleus</location>
    </subcellularLocation>
</comment>
<evidence type="ECO:0000313" key="9">
    <source>
        <dbReference type="EMBL" id="KAI3848755.1"/>
    </source>
</evidence>
<evidence type="ECO:0000256" key="5">
    <source>
        <dbReference type="ARBA" id="ARBA00023163"/>
    </source>
</evidence>
<dbReference type="Pfam" id="PF00170">
    <property type="entry name" value="bZIP_1"/>
    <property type="match status" value="1"/>
</dbReference>
<dbReference type="GO" id="GO:0010114">
    <property type="term" value="P:response to red light"/>
    <property type="evidence" value="ECO:0007669"/>
    <property type="project" value="TreeGrafter"/>
</dbReference>
<dbReference type="SMART" id="SM00338">
    <property type="entry name" value="BRLZ"/>
    <property type="match status" value="1"/>
</dbReference>
<dbReference type="InterPro" id="IPR004827">
    <property type="entry name" value="bZIP"/>
</dbReference>
<keyword evidence="4" id="KW-0238">DNA-binding</keyword>
<keyword evidence="6" id="KW-0539">Nucleus</keyword>
<feature type="region of interest" description="Disordered" evidence="7">
    <location>
        <begin position="59"/>
        <end position="121"/>
    </location>
</feature>
<name>A0AAD4S001_9MAGN</name>
<protein>
    <recommendedName>
        <fullName evidence="8">BZIP domain-containing protein</fullName>
    </recommendedName>
</protein>
<evidence type="ECO:0000256" key="1">
    <source>
        <dbReference type="ARBA" id="ARBA00004123"/>
    </source>
</evidence>
<dbReference type="GO" id="GO:0003677">
    <property type="term" value="F:DNA binding"/>
    <property type="evidence" value="ECO:0007669"/>
    <property type="project" value="UniProtKB-KW"/>
</dbReference>
<keyword evidence="3" id="KW-0805">Transcription regulation</keyword>
<gene>
    <name evidence="9" type="ORF">MKW98_012466</name>
</gene>
<keyword evidence="10" id="KW-1185">Reference proteome</keyword>
<sequence>MVYCHRKLMILMAVVESKKGFELHLRKASGGLRLKRLTEKRIDCFFFCFIQSVPKENGEESDEEIRRVPEMGSEEPGPSISGRGRGGGKEPGPDRVQASTIVGSTQRKGGRSPADKENRRLKRLLRNRVLAQQARERKKAYLTDLQVKVKELEKNGELEERLSTLQNENQMLRHILKDTTANMRGGNSSGNADRSFSTNISRLMLLLMNTKHERTDFVAPTDCYRWVSELYEMEAHVV</sequence>
<evidence type="ECO:0000256" key="4">
    <source>
        <dbReference type="ARBA" id="ARBA00023125"/>
    </source>
</evidence>
<feature type="compositionally biased region" description="Polar residues" evidence="7">
    <location>
        <begin position="97"/>
        <end position="107"/>
    </location>
</feature>
<dbReference type="InterPro" id="IPR046347">
    <property type="entry name" value="bZIP_sf"/>
</dbReference>
<dbReference type="SUPFAM" id="SSF57959">
    <property type="entry name" value="Leucine zipper domain"/>
    <property type="match status" value="1"/>
</dbReference>
<dbReference type="GO" id="GO:0010099">
    <property type="term" value="P:regulation of photomorphogenesis"/>
    <property type="evidence" value="ECO:0007669"/>
    <property type="project" value="TreeGrafter"/>
</dbReference>
<evidence type="ECO:0000313" key="10">
    <source>
        <dbReference type="Proteomes" id="UP001202328"/>
    </source>
</evidence>